<dbReference type="Pfam" id="PF11188">
    <property type="entry name" value="DUF2975"/>
    <property type="match status" value="1"/>
</dbReference>
<protein>
    <recommendedName>
        <fullName evidence="4">DUF2975 domain-containing protein</fullName>
    </recommendedName>
</protein>
<evidence type="ECO:0000313" key="3">
    <source>
        <dbReference type="Proteomes" id="UP000029643"/>
    </source>
</evidence>
<accession>A0A090X1N4</accession>
<feature type="transmembrane region" description="Helical" evidence="1">
    <location>
        <begin position="140"/>
        <end position="160"/>
    </location>
</feature>
<evidence type="ECO:0000313" key="2">
    <source>
        <dbReference type="EMBL" id="GAL82753.1"/>
    </source>
</evidence>
<keyword evidence="1" id="KW-1133">Transmembrane helix</keyword>
<feature type="transmembrane region" description="Helical" evidence="1">
    <location>
        <begin position="7"/>
        <end position="35"/>
    </location>
</feature>
<gene>
    <name evidence="2" type="ORF">JCM19274_3833</name>
</gene>
<sequence length="174" mass="19883">MKTILKFLNVFILILIISLIIDAFGEMYSIIHYLVDKRTTFEVRGIDFPTEWSNLNRTIFIISSSILTIFLVYLAFIFRKVITSFSRNNYFSSENVKQLTKVGKGLIVYGFGLFLISTTINLYLIEFTSYNFGSVIGKSIAKSVPVFIFSSFILLIASIIKKGNILQEENELTI</sequence>
<keyword evidence="1" id="KW-0472">Membrane</keyword>
<dbReference type="EMBL" id="BBNU01000052">
    <property type="protein sequence ID" value="GAL82753.1"/>
    <property type="molecule type" value="Genomic_DNA"/>
</dbReference>
<keyword evidence="1" id="KW-0812">Transmembrane</keyword>
<dbReference type="Proteomes" id="UP000029643">
    <property type="component" value="Unassembled WGS sequence"/>
</dbReference>
<dbReference type="InterPro" id="IPR021354">
    <property type="entry name" value="DUF2975"/>
</dbReference>
<feature type="transmembrane region" description="Helical" evidence="1">
    <location>
        <begin position="55"/>
        <end position="78"/>
    </location>
</feature>
<comment type="caution">
    <text evidence="2">The sequence shown here is derived from an EMBL/GenBank/DDBJ whole genome shotgun (WGS) entry which is preliminary data.</text>
</comment>
<organism evidence="2 3">
    <name type="scientific">Algibacter lectus</name>
    <dbReference type="NCBI Taxonomy" id="221126"/>
    <lineage>
        <taxon>Bacteria</taxon>
        <taxon>Pseudomonadati</taxon>
        <taxon>Bacteroidota</taxon>
        <taxon>Flavobacteriia</taxon>
        <taxon>Flavobacteriales</taxon>
        <taxon>Flavobacteriaceae</taxon>
        <taxon>Algibacter</taxon>
    </lineage>
</organism>
<proteinExistence type="predicted"/>
<evidence type="ECO:0000256" key="1">
    <source>
        <dbReference type="SAM" id="Phobius"/>
    </source>
</evidence>
<name>A0A090X1N4_9FLAO</name>
<evidence type="ECO:0008006" key="4">
    <source>
        <dbReference type="Google" id="ProtNLM"/>
    </source>
</evidence>
<dbReference type="RefSeq" id="WP_042501907.1">
    <property type="nucleotide sequence ID" value="NZ_BBNU01000052.1"/>
</dbReference>
<dbReference type="AlphaFoldDB" id="A0A090X1N4"/>
<feature type="transmembrane region" description="Helical" evidence="1">
    <location>
        <begin position="106"/>
        <end position="125"/>
    </location>
</feature>
<reference evidence="2 3" key="1">
    <citation type="journal article" date="2014" name="Genome Announc.">
        <title>Draft Genome Sequences of Marine Flavobacterium Algibacter lectus Strains SS8 and NR4.</title>
        <authorList>
            <person name="Takatani N."/>
            <person name="Nakanishi M."/>
            <person name="Meirelles P."/>
            <person name="Mino S."/>
            <person name="Suda W."/>
            <person name="Oshima K."/>
            <person name="Hattori M."/>
            <person name="Ohkuma M."/>
            <person name="Hosokawa M."/>
            <person name="Miyashita K."/>
            <person name="Thompson F.L."/>
            <person name="Niwa A."/>
            <person name="Sawabe T."/>
            <person name="Sawabe T."/>
        </authorList>
    </citation>
    <scope>NUCLEOTIDE SEQUENCE [LARGE SCALE GENOMIC DNA]</scope>
    <source>
        <strain evidence="3">JCM19274</strain>
    </source>
</reference>